<dbReference type="Gene3D" id="3.40.190.10">
    <property type="entry name" value="Periplasmic binding protein-like II"/>
    <property type="match status" value="2"/>
</dbReference>
<gene>
    <name evidence="6" type="primary">oxyR_1</name>
    <name evidence="6" type="ORF">ab3b_00449</name>
</gene>
<evidence type="ECO:0000313" key="7">
    <source>
        <dbReference type="Proteomes" id="UP000032289"/>
    </source>
</evidence>
<dbReference type="Gene3D" id="1.10.10.10">
    <property type="entry name" value="Winged helix-like DNA-binding domain superfamily/Winged helix DNA-binding domain"/>
    <property type="match status" value="1"/>
</dbReference>
<dbReference type="SUPFAM" id="SSF53850">
    <property type="entry name" value="Periplasmic binding protein-like II"/>
    <property type="match status" value="1"/>
</dbReference>
<dbReference type="AlphaFoldDB" id="A0A0D1KKZ3"/>
<dbReference type="InterPro" id="IPR005119">
    <property type="entry name" value="LysR_subst-bd"/>
</dbReference>
<dbReference type="Pfam" id="PF00126">
    <property type="entry name" value="HTH_1"/>
    <property type="match status" value="1"/>
</dbReference>
<dbReference type="GO" id="GO:0003677">
    <property type="term" value="F:DNA binding"/>
    <property type="evidence" value="ECO:0007669"/>
    <property type="project" value="UniProtKB-KW"/>
</dbReference>
<accession>A0A0D1KKZ3</accession>
<reference evidence="6 7" key="1">
    <citation type="journal article" date="2015" name="Microbiology (Mosc.)">
        <title>Genomics of the Weissella cibaria species with an examination of its metabolic traits.</title>
        <authorList>
            <person name="Lynch K.M."/>
            <person name="Lucid A."/>
            <person name="Arendt E.K."/>
            <person name="Sleator R.D."/>
            <person name="Lucey B."/>
            <person name="Coffey A."/>
        </authorList>
    </citation>
    <scope>NUCLEOTIDE SEQUENCE [LARGE SCALE GENOMIC DNA]</scope>
    <source>
        <strain evidence="6 7">AB3b</strain>
    </source>
</reference>
<evidence type="ECO:0000256" key="2">
    <source>
        <dbReference type="ARBA" id="ARBA00023015"/>
    </source>
</evidence>
<dbReference type="GO" id="GO:0005829">
    <property type="term" value="C:cytosol"/>
    <property type="evidence" value="ECO:0007669"/>
    <property type="project" value="TreeGrafter"/>
</dbReference>
<dbReference type="FunFam" id="1.10.10.10:FF:000001">
    <property type="entry name" value="LysR family transcriptional regulator"/>
    <property type="match status" value="1"/>
</dbReference>
<dbReference type="EMBL" id="JWHT01000012">
    <property type="protein sequence ID" value="KIU25314.1"/>
    <property type="molecule type" value="Genomic_DNA"/>
</dbReference>
<dbReference type="PANTHER" id="PTHR30419:SF8">
    <property type="entry name" value="NITROGEN ASSIMILATION TRANSCRIPTIONAL ACTIVATOR-RELATED"/>
    <property type="match status" value="1"/>
</dbReference>
<dbReference type="PANTHER" id="PTHR30419">
    <property type="entry name" value="HTH-TYPE TRANSCRIPTIONAL REGULATOR YBHD"/>
    <property type="match status" value="1"/>
</dbReference>
<dbReference type="InterPro" id="IPR050950">
    <property type="entry name" value="HTH-type_LysR_regulators"/>
</dbReference>
<dbReference type="Pfam" id="PF03466">
    <property type="entry name" value="LysR_substrate"/>
    <property type="match status" value="1"/>
</dbReference>
<evidence type="ECO:0000313" key="6">
    <source>
        <dbReference type="EMBL" id="KIU25314.1"/>
    </source>
</evidence>
<keyword evidence="3" id="KW-0238">DNA-binding</keyword>
<dbReference type="RefSeq" id="WP_043940717.1">
    <property type="nucleotide sequence ID" value="NZ_JWHT01000012.1"/>
</dbReference>
<dbReference type="Proteomes" id="UP000032289">
    <property type="component" value="Unassembled WGS sequence"/>
</dbReference>
<comment type="similarity">
    <text evidence="1">Belongs to the LysR transcriptional regulatory family.</text>
</comment>
<dbReference type="PRINTS" id="PR00039">
    <property type="entry name" value="HTHLYSR"/>
</dbReference>
<keyword evidence="4" id="KW-0804">Transcription</keyword>
<dbReference type="PROSITE" id="PS50931">
    <property type="entry name" value="HTH_LYSR"/>
    <property type="match status" value="1"/>
</dbReference>
<feature type="domain" description="HTH lysR-type" evidence="5">
    <location>
        <begin position="1"/>
        <end position="60"/>
    </location>
</feature>
<evidence type="ECO:0000256" key="3">
    <source>
        <dbReference type="ARBA" id="ARBA00023125"/>
    </source>
</evidence>
<dbReference type="CDD" id="cd05466">
    <property type="entry name" value="PBP2_LTTR_substrate"/>
    <property type="match status" value="1"/>
</dbReference>
<dbReference type="GO" id="GO:0003700">
    <property type="term" value="F:DNA-binding transcription factor activity"/>
    <property type="evidence" value="ECO:0007669"/>
    <property type="project" value="InterPro"/>
</dbReference>
<dbReference type="InterPro" id="IPR036390">
    <property type="entry name" value="WH_DNA-bd_sf"/>
</dbReference>
<dbReference type="InterPro" id="IPR000847">
    <property type="entry name" value="LysR_HTH_N"/>
</dbReference>
<comment type="caution">
    <text evidence="6">The sequence shown here is derived from an EMBL/GenBank/DDBJ whole genome shotgun (WGS) entry which is preliminary data.</text>
</comment>
<name>A0A0D1KKZ3_9LACO</name>
<evidence type="ECO:0000256" key="4">
    <source>
        <dbReference type="ARBA" id="ARBA00023163"/>
    </source>
</evidence>
<dbReference type="PATRIC" id="fig|137591.24.peg.436"/>
<dbReference type="SUPFAM" id="SSF46785">
    <property type="entry name" value="Winged helix' DNA-binding domain"/>
    <property type="match status" value="1"/>
</dbReference>
<evidence type="ECO:0000259" key="5">
    <source>
        <dbReference type="PROSITE" id="PS50931"/>
    </source>
</evidence>
<organism evidence="6 7">
    <name type="scientific">Weissella cibaria</name>
    <dbReference type="NCBI Taxonomy" id="137591"/>
    <lineage>
        <taxon>Bacteria</taxon>
        <taxon>Bacillati</taxon>
        <taxon>Bacillota</taxon>
        <taxon>Bacilli</taxon>
        <taxon>Lactobacillales</taxon>
        <taxon>Lactobacillaceae</taxon>
        <taxon>Weissella</taxon>
    </lineage>
</organism>
<proteinExistence type="inferred from homology"/>
<sequence length="294" mass="33473">MLLNDLDYFVTLAEEGTFTKASQKKYVSQPSITNALQRLEKELGETLIIRQRGTRSVVLTEAGQILYKHSKQILRETEIIKSDISNQQKIWLGVPPIIGATIFPAIMRRLGTDEIDAIHMVESGSSDMYELLDKDRVDMGFVGSLTPERSKQYDSTYITKSSYVVALPVDHPLATRDYLSFEDLRGERFISVGDAFTQHQVLVDQLRRYDMHDEIDNMYITNELMTEQGLIAAGNGVGIMTKLAVAGRRDIAMVPLRDPIDFYIYLIQKRAHQLSDFENITKQKMVEAINDLNF</sequence>
<dbReference type="InterPro" id="IPR036388">
    <property type="entry name" value="WH-like_DNA-bd_sf"/>
</dbReference>
<protein>
    <submittedName>
        <fullName evidence="6">OxyR_1 protein</fullName>
    </submittedName>
</protein>
<evidence type="ECO:0000256" key="1">
    <source>
        <dbReference type="ARBA" id="ARBA00009437"/>
    </source>
</evidence>
<keyword evidence="2" id="KW-0805">Transcription regulation</keyword>